<protein>
    <recommendedName>
        <fullName evidence="3">histidine kinase</fullName>
        <ecNumber evidence="3">2.7.13.3</ecNumber>
    </recommendedName>
</protein>
<dbReference type="PANTHER" id="PTHR44936:SF10">
    <property type="entry name" value="SENSOR PROTEIN RSTB"/>
    <property type="match status" value="1"/>
</dbReference>
<organism evidence="12 13">
    <name type="scientific">Rhizobium rosettiformans W3</name>
    <dbReference type="NCBI Taxonomy" id="538378"/>
    <lineage>
        <taxon>Bacteria</taxon>
        <taxon>Pseudomonadati</taxon>
        <taxon>Pseudomonadota</taxon>
        <taxon>Alphaproteobacteria</taxon>
        <taxon>Hyphomicrobiales</taxon>
        <taxon>Rhizobiaceae</taxon>
        <taxon>Rhizobium/Agrobacterium group</taxon>
        <taxon>Rhizobium</taxon>
    </lineage>
</organism>
<accession>A0A4S8Q5L3</accession>
<keyword evidence="9" id="KW-0812">Transmembrane</keyword>
<dbReference type="EMBL" id="STGU01000002">
    <property type="protein sequence ID" value="THV37982.1"/>
    <property type="molecule type" value="Genomic_DNA"/>
</dbReference>
<comment type="caution">
    <text evidence="12">The sequence shown here is derived from an EMBL/GenBank/DDBJ whole genome shotgun (WGS) entry which is preliminary data.</text>
</comment>
<evidence type="ECO:0000313" key="12">
    <source>
        <dbReference type="EMBL" id="THV37982.1"/>
    </source>
</evidence>
<dbReference type="InterPro" id="IPR050980">
    <property type="entry name" value="2C_sensor_his_kinase"/>
</dbReference>
<dbReference type="InterPro" id="IPR003660">
    <property type="entry name" value="HAMP_dom"/>
</dbReference>
<dbReference type="InterPro" id="IPR036890">
    <property type="entry name" value="HATPase_C_sf"/>
</dbReference>
<dbReference type="Gene3D" id="1.10.287.130">
    <property type="match status" value="1"/>
</dbReference>
<evidence type="ECO:0000256" key="8">
    <source>
        <dbReference type="ARBA" id="ARBA00022840"/>
    </source>
</evidence>
<dbReference type="PROSITE" id="PS50109">
    <property type="entry name" value="HIS_KIN"/>
    <property type="match status" value="1"/>
</dbReference>
<evidence type="ECO:0000256" key="3">
    <source>
        <dbReference type="ARBA" id="ARBA00012438"/>
    </source>
</evidence>
<keyword evidence="4" id="KW-0597">Phosphoprotein</keyword>
<comment type="subcellular location">
    <subcellularLocation>
        <location evidence="2">Membrane</location>
    </subcellularLocation>
</comment>
<dbReference type="CDD" id="cd00075">
    <property type="entry name" value="HATPase"/>
    <property type="match status" value="1"/>
</dbReference>
<sequence length="461" mass="49306">MGRLGLSARLMAIGASVLLVLWLLILAAYYRSNVSNLHDTSPERLATITRILSRTDPGERAGLVAALSSPPLSFSLAADETQGRLSPSTEVPAHPGGEDITGRPEFARHREVLGQSLVSIRIAEGRVLRPLLLRWGGASFLPLTYILRLDDGSLLIVAGRVAPGFNLFGLPVGLGAGLVGTIMGLLVLLLVQREIRPLLTLARAADRMDPSGPPIRLPAVSGRTREVRSLIQAFGRMQDRLQLLLSSRLALISGVQHDVRSFATRLRLRVEAIPEATDREKAIRDIEDMIRLLDDALLTARGAQGSLDEELIDLGEWVTGETADLRQNGLPVTLGSIPDGTIEVLADRLAIKRILGNLVDNAVKYGSQAEVGVRRIGEEAVLFVRDEGPGVPQDMRALLLEPFTRGEPSRARDTGGAGLGLAIVQTLARAHGGTIEISGGPSGGAEVRVYLPLFQSQASAG</sequence>
<feature type="domain" description="HAMP" evidence="11">
    <location>
        <begin position="192"/>
        <end position="246"/>
    </location>
</feature>
<dbReference type="AlphaFoldDB" id="A0A4S8Q5L3"/>
<dbReference type="RefSeq" id="WP_136538485.1">
    <property type="nucleotide sequence ID" value="NZ_STGU01000002.1"/>
</dbReference>
<evidence type="ECO:0000259" key="11">
    <source>
        <dbReference type="PROSITE" id="PS50885"/>
    </source>
</evidence>
<dbReference type="SUPFAM" id="SSF55874">
    <property type="entry name" value="ATPase domain of HSP90 chaperone/DNA topoisomerase II/histidine kinase"/>
    <property type="match status" value="1"/>
</dbReference>
<dbReference type="PRINTS" id="PR00344">
    <property type="entry name" value="BCTRLSENSOR"/>
</dbReference>
<dbReference type="GO" id="GO:0005524">
    <property type="term" value="F:ATP binding"/>
    <property type="evidence" value="ECO:0007669"/>
    <property type="project" value="UniProtKB-KW"/>
</dbReference>
<proteinExistence type="predicted"/>
<feature type="transmembrane region" description="Helical" evidence="9">
    <location>
        <begin position="131"/>
        <end position="148"/>
    </location>
</feature>
<keyword evidence="7" id="KW-0418">Kinase</keyword>
<evidence type="ECO:0000256" key="5">
    <source>
        <dbReference type="ARBA" id="ARBA00022679"/>
    </source>
</evidence>
<reference evidence="12 13" key="1">
    <citation type="submission" date="2019-04" db="EMBL/GenBank/DDBJ databases">
        <title>genome sequence of strain W3.</title>
        <authorList>
            <person name="Gao J."/>
            <person name="Sun J."/>
        </authorList>
    </citation>
    <scope>NUCLEOTIDE SEQUENCE [LARGE SCALE GENOMIC DNA]</scope>
    <source>
        <strain evidence="12 13">W3</strain>
    </source>
</reference>
<keyword evidence="9" id="KW-1133">Transmembrane helix</keyword>
<evidence type="ECO:0000313" key="13">
    <source>
        <dbReference type="Proteomes" id="UP000307378"/>
    </source>
</evidence>
<name>A0A4S8Q5L3_9HYPH</name>
<feature type="domain" description="Histidine kinase" evidence="10">
    <location>
        <begin position="254"/>
        <end position="455"/>
    </location>
</feature>
<dbReference type="InterPro" id="IPR003594">
    <property type="entry name" value="HATPase_dom"/>
</dbReference>
<dbReference type="PANTHER" id="PTHR44936">
    <property type="entry name" value="SENSOR PROTEIN CREC"/>
    <property type="match status" value="1"/>
</dbReference>
<dbReference type="GO" id="GO:0000155">
    <property type="term" value="F:phosphorelay sensor kinase activity"/>
    <property type="evidence" value="ECO:0007669"/>
    <property type="project" value="TreeGrafter"/>
</dbReference>
<dbReference type="Pfam" id="PF00672">
    <property type="entry name" value="HAMP"/>
    <property type="match status" value="1"/>
</dbReference>
<dbReference type="SMART" id="SM00304">
    <property type="entry name" value="HAMP"/>
    <property type="match status" value="1"/>
</dbReference>
<gene>
    <name evidence="12" type="ORF">FAA86_04020</name>
</gene>
<evidence type="ECO:0000256" key="7">
    <source>
        <dbReference type="ARBA" id="ARBA00022777"/>
    </source>
</evidence>
<dbReference type="InterPro" id="IPR004358">
    <property type="entry name" value="Sig_transdc_His_kin-like_C"/>
</dbReference>
<dbReference type="SMART" id="SM00387">
    <property type="entry name" value="HATPase_c"/>
    <property type="match status" value="1"/>
</dbReference>
<keyword evidence="6" id="KW-0547">Nucleotide-binding</keyword>
<evidence type="ECO:0000256" key="6">
    <source>
        <dbReference type="ARBA" id="ARBA00022741"/>
    </source>
</evidence>
<dbReference type="Pfam" id="PF02518">
    <property type="entry name" value="HATPase_c"/>
    <property type="match status" value="1"/>
</dbReference>
<evidence type="ECO:0000259" key="10">
    <source>
        <dbReference type="PROSITE" id="PS50109"/>
    </source>
</evidence>
<keyword evidence="9" id="KW-0472">Membrane</keyword>
<keyword evidence="8" id="KW-0067">ATP-binding</keyword>
<evidence type="ECO:0000256" key="2">
    <source>
        <dbReference type="ARBA" id="ARBA00004370"/>
    </source>
</evidence>
<dbReference type="Proteomes" id="UP000307378">
    <property type="component" value="Unassembled WGS sequence"/>
</dbReference>
<dbReference type="Gene3D" id="3.30.565.10">
    <property type="entry name" value="Histidine kinase-like ATPase, C-terminal domain"/>
    <property type="match status" value="1"/>
</dbReference>
<dbReference type="PROSITE" id="PS50885">
    <property type="entry name" value="HAMP"/>
    <property type="match status" value="1"/>
</dbReference>
<evidence type="ECO:0000256" key="1">
    <source>
        <dbReference type="ARBA" id="ARBA00000085"/>
    </source>
</evidence>
<evidence type="ECO:0000256" key="9">
    <source>
        <dbReference type="SAM" id="Phobius"/>
    </source>
</evidence>
<keyword evidence="5" id="KW-0808">Transferase</keyword>
<evidence type="ECO:0000256" key="4">
    <source>
        <dbReference type="ARBA" id="ARBA00022553"/>
    </source>
</evidence>
<comment type="catalytic activity">
    <reaction evidence="1">
        <text>ATP + protein L-histidine = ADP + protein N-phospho-L-histidine.</text>
        <dbReference type="EC" id="2.7.13.3"/>
    </reaction>
</comment>
<feature type="transmembrane region" description="Helical" evidence="9">
    <location>
        <begin position="168"/>
        <end position="191"/>
    </location>
</feature>
<feature type="transmembrane region" description="Helical" evidence="9">
    <location>
        <begin position="6"/>
        <end position="30"/>
    </location>
</feature>
<dbReference type="GO" id="GO:0005886">
    <property type="term" value="C:plasma membrane"/>
    <property type="evidence" value="ECO:0007669"/>
    <property type="project" value="TreeGrafter"/>
</dbReference>
<dbReference type="EC" id="2.7.13.3" evidence="3"/>
<dbReference type="InterPro" id="IPR005467">
    <property type="entry name" value="His_kinase_dom"/>
</dbReference>